<reference evidence="2" key="1">
    <citation type="journal article" date="2020" name="Stud. Mycol.">
        <title>101 Dothideomycetes genomes: a test case for predicting lifestyles and emergence of pathogens.</title>
        <authorList>
            <person name="Haridas S."/>
            <person name="Albert R."/>
            <person name="Binder M."/>
            <person name="Bloem J."/>
            <person name="Labutti K."/>
            <person name="Salamov A."/>
            <person name="Andreopoulos B."/>
            <person name="Baker S."/>
            <person name="Barry K."/>
            <person name="Bills G."/>
            <person name="Bluhm B."/>
            <person name="Cannon C."/>
            <person name="Castanera R."/>
            <person name="Culley D."/>
            <person name="Daum C."/>
            <person name="Ezra D."/>
            <person name="Gonzalez J."/>
            <person name="Henrissat B."/>
            <person name="Kuo A."/>
            <person name="Liang C."/>
            <person name="Lipzen A."/>
            <person name="Lutzoni F."/>
            <person name="Magnuson J."/>
            <person name="Mondo S."/>
            <person name="Nolan M."/>
            <person name="Ohm R."/>
            <person name="Pangilinan J."/>
            <person name="Park H.-J."/>
            <person name="Ramirez L."/>
            <person name="Alfaro M."/>
            <person name="Sun H."/>
            <person name="Tritt A."/>
            <person name="Yoshinaga Y."/>
            <person name="Zwiers L.-H."/>
            <person name="Turgeon B."/>
            <person name="Goodwin S."/>
            <person name="Spatafora J."/>
            <person name="Crous P."/>
            <person name="Grigoriev I."/>
        </authorList>
    </citation>
    <scope>NUCLEOTIDE SEQUENCE</scope>
    <source>
        <strain evidence="2">CBS 113818</strain>
    </source>
</reference>
<evidence type="ECO:0000256" key="1">
    <source>
        <dbReference type="SAM" id="MobiDB-lite"/>
    </source>
</evidence>
<feature type="region of interest" description="Disordered" evidence="1">
    <location>
        <begin position="1"/>
        <end position="37"/>
    </location>
</feature>
<organism evidence="2 3">
    <name type="scientific">Ophiobolus disseminans</name>
    <dbReference type="NCBI Taxonomy" id="1469910"/>
    <lineage>
        <taxon>Eukaryota</taxon>
        <taxon>Fungi</taxon>
        <taxon>Dikarya</taxon>
        <taxon>Ascomycota</taxon>
        <taxon>Pezizomycotina</taxon>
        <taxon>Dothideomycetes</taxon>
        <taxon>Pleosporomycetidae</taxon>
        <taxon>Pleosporales</taxon>
        <taxon>Pleosporineae</taxon>
        <taxon>Phaeosphaeriaceae</taxon>
        <taxon>Ophiobolus</taxon>
    </lineage>
</organism>
<dbReference type="EMBL" id="MU006216">
    <property type="protein sequence ID" value="KAF2833229.1"/>
    <property type="molecule type" value="Genomic_DNA"/>
</dbReference>
<keyword evidence="3" id="KW-1185">Reference proteome</keyword>
<sequence length="346" mass="38979">MDNSNELRVAHSREYEPELLSEPEMQSRTPGALEPYETSRGIQSAYGAQYRRGNLYHNNHGQQYRPPFAFPSLYCPLGYLSQEIAISRDYEQYANGCGSDHQRSSSDQLRATTPSHVSWTQGSSPLNNSQSNGAWYPATPDVMYNHSNRSVLIQDPWSMKGNSYQPEAVLDLQNTLALRPIQQSSLLQRLPTQQEPANMMVQPDGPWSPLNIRPDEQQTTLDKETEQYVDRLPVSNGKDNILCGYGRESLISFDDPVAKEAACFEIEVDDVEESHAAVQGDTFSCDLAPQPPEKSHPFSPLYTRGDSQDGFETTFQYRITDHDPQEVVNFHGDHAWDGEGSTRVTE</sequence>
<proteinExistence type="predicted"/>
<evidence type="ECO:0000313" key="3">
    <source>
        <dbReference type="Proteomes" id="UP000799424"/>
    </source>
</evidence>
<accession>A0A6A7AKM8</accession>
<dbReference type="AlphaFoldDB" id="A0A6A7AKM8"/>
<dbReference type="Proteomes" id="UP000799424">
    <property type="component" value="Unassembled WGS sequence"/>
</dbReference>
<evidence type="ECO:0000313" key="2">
    <source>
        <dbReference type="EMBL" id="KAF2833229.1"/>
    </source>
</evidence>
<feature type="compositionally biased region" description="Polar residues" evidence="1">
    <location>
        <begin position="105"/>
        <end position="133"/>
    </location>
</feature>
<protein>
    <submittedName>
        <fullName evidence="2">Uncharacterized protein</fullName>
    </submittedName>
</protein>
<feature type="region of interest" description="Disordered" evidence="1">
    <location>
        <begin position="96"/>
        <end position="134"/>
    </location>
</feature>
<name>A0A6A7AKM8_9PLEO</name>
<gene>
    <name evidence="2" type="ORF">CC86DRAFT_376435</name>
</gene>